<dbReference type="EMBL" id="CP049916">
    <property type="protein sequence ID" value="QIO08867.1"/>
    <property type="molecule type" value="Genomic_DNA"/>
</dbReference>
<organism evidence="1 2">
    <name type="scientific">Acinetobacter lanii</name>
    <dbReference type="NCBI Taxonomy" id="2715163"/>
    <lineage>
        <taxon>Bacteria</taxon>
        <taxon>Pseudomonadati</taxon>
        <taxon>Pseudomonadota</taxon>
        <taxon>Gammaproteobacteria</taxon>
        <taxon>Moraxellales</taxon>
        <taxon>Moraxellaceae</taxon>
        <taxon>Acinetobacter</taxon>
    </lineage>
</organism>
<dbReference type="AlphaFoldDB" id="A0A6G8S3Y2"/>
<sequence>MYDVDLKWVLPDKGGKLFQPQTGEYFCTTVLIDLNKGKSTWSIKLIFSEEQPLKAKLQFLFDTYPKSLIDVGDTIKLFEGPNVVGYALIKNIE</sequence>
<dbReference type="KEGG" id="alj:G8D99_07440"/>
<protein>
    <submittedName>
        <fullName evidence="1">Uncharacterized protein</fullName>
    </submittedName>
</protein>
<proteinExistence type="predicted"/>
<evidence type="ECO:0000313" key="2">
    <source>
        <dbReference type="Proteomes" id="UP000501939"/>
    </source>
</evidence>
<gene>
    <name evidence="1" type="ORF">G8D99_07440</name>
</gene>
<accession>A0A6G8S3Y2</accession>
<name>A0A6G8S3Y2_9GAMM</name>
<dbReference type="RefSeq" id="WP_166324002.1">
    <property type="nucleotide sequence ID" value="NZ_CP049916.1"/>
</dbReference>
<evidence type="ECO:0000313" key="1">
    <source>
        <dbReference type="EMBL" id="QIO08867.1"/>
    </source>
</evidence>
<dbReference type="Proteomes" id="UP000501939">
    <property type="component" value="Chromosome"/>
</dbReference>
<reference evidence="1 2" key="1">
    <citation type="submission" date="2020-03" db="EMBL/GenBank/DDBJ databases">
        <authorList>
            <person name="Zhu W."/>
        </authorList>
    </citation>
    <scope>NUCLEOTIDE SEQUENCE [LARGE SCALE GENOMIC DNA]</scope>
    <source>
        <strain evidence="1 2">185</strain>
    </source>
</reference>
<keyword evidence="2" id="KW-1185">Reference proteome</keyword>